<keyword evidence="2" id="KW-1185">Reference proteome</keyword>
<organism evidence="1 2">
    <name type="scientific">Clunio marinus</name>
    <dbReference type="NCBI Taxonomy" id="568069"/>
    <lineage>
        <taxon>Eukaryota</taxon>
        <taxon>Metazoa</taxon>
        <taxon>Ecdysozoa</taxon>
        <taxon>Arthropoda</taxon>
        <taxon>Hexapoda</taxon>
        <taxon>Insecta</taxon>
        <taxon>Pterygota</taxon>
        <taxon>Neoptera</taxon>
        <taxon>Endopterygota</taxon>
        <taxon>Diptera</taxon>
        <taxon>Nematocera</taxon>
        <taxon>Chironomoidea</taxon>
        <taxon>Chironomidae</taxon>
        <taxon>Clunio</taxon>
    </lineage>
</organism>
<proteinExistence type="predicted"/>
<gene>
    <name evidence="1" type="ORF">CLUMA_CG017934</name>
</gene>
<reference evidence="1 2" key="1">
    <citation type="submission" date="2015-04" db="EMBL/GenBank/DDBJ databases">
        <authorList>
            <person name="Syromyatnikov M.Y."/>
            <person name="Popov V.N."/>
        </authorList>
    </citation>
    <scope>NUCLEOTIDE SEQUENCE [LARGE SCALE GENOMIC DNA]</scope>
</reference>
<name>A0A1J1IX79_9DIPT</name>
<evidence type="ECO:0000313" key="2">
    <source>
        <dbReference type="Proteomes" id="UP000183832"/>
    </source>
</evidence>
<dbReference type="EMBL" id="CVRI01000063">
    <property type="protein sequence ID" value="CRL04883.1"/>
    <property type="molecule type" value="Genomic_DNA"/>
</dbReference>
<accession>A0A1J1IX79</accession>
<dbReference type="Proteomes" id="UP000183832">
    <property type="component" value="Unassembled WGS sequence"/>
</dbReference>
<protein>
    <submittedName>
        <fullName evidence="1">CLUMA_CG017934, isoform A</fullName>
    </submittedName>
</protein>
<evidence type="ECO:0000313" key="1">
    <source>
        <dbReference type="EMBL" id="CRL04883.1"/>
    </source>
</evidence>
<sequence length="65" mass="7710">MSSSHINLVDEVIMMQLFFNEKQRLLKRIHIKLQCSNFGVIHEQLLFEKAFTKLADFDNLSEIKE</sequence>
<dbReference type="AlphaFoldDB" id="A0A1J1IX79"/>